<evidence type="ECO:0000256" key="1">
    <source>
        <dbReference type="SAM" id="MobiDB-lite"/>
    </source>
</evidence>
<proteinExistence type="predicted"/>
<dbReference type="AlphaFoldDB" id="A0A2T4UIB8"/>
<protein>
    <recommendedName>
        <fullName evidence="2">Endonuclease/exonuclease/phosphatase domain-containing protein</fullName>
    </recommendedName>
</protein>
<name>A0A2T4UIB8_9ACTN</name>
<evidence type="ECO:0000313" key="3">
    <source>
        <dbReference type="EMBL" id="PTL58983.1"/>
    </source>
</evidence>
<dbReference type="InterPro" id="IPR036691">
    <property type="entry name" value="Endo/exonu/phosph_ase_sf"/>
</dbReference>
<dbReference type="SUPFAM" id="SSF56219">
    <property type="entry name" value="DNase I-like"/>
    <property type="match status" value="1"/>
</dbReference>
<reference evidence="3 4" key="1">
    <citation type="submission" date="2018-03" db="EMBL/GenBank/DDBJ databases">
        <title>Aquarubrobacter algicola gen. nov., sp. nov., a novel actinobacterium isolated from shallow eutrophic lake during the end of cyanobacterial harmful algal blooms.</title>
        <authorList>
            <person name="Chun S.J."/>
        </authorList>
    </citation>
    <scope>NUCLEOTIDE SEQUENCE [LARGE SCALE GENOMIC DNA]</scope>
    <source>
        <strain evidence="3 4">Seoho-28</strain>
    </source>
</reference>
<dbReference type="Pfam" id="PF03372">
    <property type="entry name" value="Exo_endo_phos"/>
    <property type="match status" value="1"/>
</dbReference>
<dbReference type="Gene3D" id="3.60.10.10">
    <property type="entry name" value="Endonuclease/exonuclease/phosphatase"/>
    <property type="match status" value="1"/>
</dbReference>
<evidence type="ECO:0000313" key="4">
    <source>
        <dbReference type="Proteomes" id="UP000240739"/>
    </source>
</evidence>
<dbReference type="InterPro" id="IPR005135">
    <property type="entry name" value="Endo/exonuclease/phosphatase"/>
</dbReference>
<feature type="compositionally biased region" description="Basic and acidic residues" evidence="1">
    <location>
        <begin position="223"/>
        <end position="232"/>
    </location>
</feature>
<evidence type="ECO:0000259" key="2">
    <source>
        <dbReference type="Pfam" id="PF03372"/>
    </source>
</evidence>
<comment type="caution">
    <text evidence="3">The sequence shown here is derived from an EMBL/GenBank/DDBJ whole genome shotgun (WGS) entry which is preliminary data.</text>
</comment>
<dbReference type="GO" id="GO:0003824">
    <property type="term" value="F:catalytic activity"/>
    <property type="evidence" value="ECO:0007669"/>
    <property type="project" value="InterPro"/>
</dbReference>
<dbReference type="RefSeq" id="WP_107567419.1">
    <property type="nucleotide sequence ID" value="NZ_PYYB01000001.1"/>
</dbReference>
<sequence>MRVLSWNLFHGRSLPETERSLLPEFSAALAAWPWDVALLQEVPPWWGPPLARATGAPWARTALTSRNQLLCLRRAVASRRPGLLGSWGGGANVILVRASAGVVTDHRRVRLTRTPERRVAHAVALAGSPLAPEGVLWVGNLHASQADPLERARADGARAERWLLGLPGAGPAVVLGGDFNDREPPPGRPLRPVASRSVDHVQVGAALTAAAGAATLLRRAREVDGEMRRLSDHPPLSVELRRAEAGKPVSEGEPDDTLRP</sequence>
<feature type="domain" description="Endonuclease/exonuclease/phosphatase" evidence="2">
    <location>
        <begin position="4"/>
        <end position="189"/>
    </location>
</feature>
<dbReference type="Proteomes" id="UP000240739">
    <property type="component" value="Unassembled WGS sequence"/>
</dbReference>
<accession>A0A2T4UIB8</accession>
<dbReference type="OrthoDB" id="5243631at2"/>
<keyword evidence="4" id="KW-1185">Reference proteome</keyword>
<organism evidence="3 4">
    <name type="scientific">Paraconexibacter algicola</name>
    <dbReference type="NCBI Taxonomy" id="2133960"/>
    <lineage>
        <taxon>Bacteria</taxon>
        <taxon>Bacillati</taxon>
        <taxon>Actinomycetota</taxon>
        <taxon>Thermoleophilia</taxon>
        <taxon>Solirubrobacterales</taxon>
        <taxon>Paraconexibacteraceae</taxon>
        <taxon>Paraconexibacter</taxon>
    </lineage>
</organism>
<dbReference type="EMBL" id="PYYB01000001">
    <property type="protein sequence ID" value="PTL58983.1"/>
    <property type="molecule type" value="Genomic_DNA"/>
</dbReference>
<gene>
    <name evidence="3" type="ORF">C7Y72_04635</name>
</gene>
<feature type="region of interest" description="Disordered" evidence="1">
    <location>
        <begin position="223"/>
        <end position="260"/>
    </location>
</feature>